<evidence type="ECO:0000256" key="1">
    <source>
        <dbReference type="SAM" id="Phobius"/>
    </source>
</evidence>
<keyword evidence="4" id="KW-1185">Reference proteome</keyword>
<keyword evidence="1" id="KW-0812">Transmembrane</keyword>
<dbReference type="InterPro" id="IPR053100">
    <property type="entry name" value="Cytochrome_b5-related"/>
</dbReference>
<proteinExistence type="predicted"/>
<sequence>MDAIACTTLLLVAAAAYGSSYSIATVSGVLLAFTANAGHNFFHKKDNWRMYYIHLSLLSVRDWRIYHCLSHHVYTNTLQDLELTSFEPFFDFTPDPKKNWIQRFLSWVYYPFIHATMCHAEFFSRCYHEILSMSELLIALVIPPLLFVANGGYIISAILMWTWIICVASLFQNITDIVATHRSVDFVQGDAPRRDRDWGLAQIDTTKDNQRLIGNHFFALIMFGDHTLHHLFPTVDHGVLKYLYPVFLRTCEKFNVKWETQSSFRLATAEFRALARNEPNRNPPHHATLHGNATMQDYSEISHLQKT</sequence>
<dbReference type="PANTHER" id="PTHR16740:SF1">
    <property type="entry name" value="CYTOCHROME B5-RELATED PROTEIN-RELATED"/>
    <property type="match status" value="1"/>
</dbReference>
<dbReference type="PANTHER" id="PTHR16740">
    <property type="entry name" value="CYTOCHROME B5-RELATED PROTEIN-RELATED"/>
    <property type="match status" value="1"/>
</dbReference>
<dbReference type="Proteomes" id="UP001152759">
    <property type="component" value="Chromosome 10"/>
</dbReference>
<dbReference type="GO" id="GO:0006629">
    <property type="term" value="P:lipid metabolic process"/>
    <property type="evidence" value="ECO:0007669"/>
    <property type="project" value="InterPro"/>
</dbReference>
<keyword evidence="1" id="KW-0472">Membrane</keyword>
<dbReference type="AlphaFoldDB" id="A0A9P0EXG7"/>
<feature type="domain" description="Fatty acid desaturase" evidence="2">
    <location>
        <begin position="24"/>
        <end position="258"/>
    </location>
</feature>
<accession>A0A9P0EXG7</accession>
<gene>
    <name evidence="3" type="ORF">BEMITA_LOCUS2726</name>
</gene>
<evidence type="ECO:0000313" key="4">
    <source>
        <dbReference type="Proteomes" id="UP001152759"/>
    </source>
</evidence>
<protein>
    <recommendedName>
        <fullName evidence="2">Fatty acid desaturase domain-containing protein</fullName>
    </recommendedName>
</protein>
<dbReference type="InterPro" id="IPR005804">
    <property type="entry name" value="FA_desaturase_dom"/>
</dbReference>
<dbReference type="EMBL" id="OU963871">
    <property type="protein sequence ID" value="CAH0383264.1"/>
    <property type="molecule type" value="Genomic_DNA"/>
</dbReference>
<feature type="transmembrane region" description="Helical" evidence="1">
    <location>
        <begin position="136"/>
        <end position="164"/>
    </location>
</feature>
<dbReference type="Pfam" id="PF00487">
    <property type="entry name" value="FA_desaturase"/>
    <property type="match status" value="1"/>
</dbReference>
<evidence type="ECO:0000313" key="3">
    <source>
        <dbReference type="EMBL" id="CAH0383264.1"/>
    </source>
</evidence>
<name>A0A9P0EXG7_BEMTA</name>
<keyword evidence="1" id="KW-1133">Transmembrane helix</keyword>
<organism evidence="3 4">
    <name type="scientific">Bemisia tabaci</name>
    <name type="common">Sweetpotato whitefly</name>
    <name type="synonym">Aleurodes tabaci</name>
    <dbReference type="NCBI Taxonomy" id="7038"/>
    <lineage>
        <taxon>Eukaryota</taxon>
        <taxon>Metazoa</taxon>
        <taxon>Ecdysozoa</taxon>
        <taxon>Arthropoda</taxon>
        <taxon>Hexapoda</taxon>
        <taxon>Insecta</taxon>
        <taxon>Pterygota</taxon>
        <taxon>Neoptera</taxon>
        <taxon>Paraneoptera</taxon>
        <taxon>Hemiptera</taxon>
        <taxon>Sternorrhyncha</taxon>
        <taxon>Aleyrodoidea</taxon>
        <taxon>Aleyrodidae</taxon>
        <taxon>Aleyrodinae</taxon>
        <taxon>Bemisia</taxon>
    </lineage>
</organism>
<reference evidence="3" key="1">
    <citation type="submission" date="2021-12" db="EMBL/GenBank/DDBJ databases">
        <authorList>
            <person name="King R."/>
        </authorList>
    </citation>
    <scope>NUCLEOTIDE SEQUENCE</scope>
</reference>
<evidence type="ECO:0000259" key="2">
    <source>
        <dbReference type="Pfam" id="PF00487"/>
    </source>
</evidence>